<reference evidence="5 6" key="1">
    <citation type="journal article" date="2018" name="Mol. Genet. Genomics">
        <title>The red deer Cervus elaphus genome CerEla1.0: sequencing, annotating, genes, and chromosomes.</title>
        <authorList>
            <person name="Bana N.A."/>
            <person name="Nyiri A."/>
            <person name="Nagy J."/>
            <person name="Frank K."/>
            <person name="Nagy T."/>
            <person name="Steger V."/>
            <person name="Schiller M."/>
            <person name="Lakatos P."/>
            <person name="Sugar L."/>
            <person name="Horn P."/>
            <person name="Barta E."/>
            <person name="Orosz L."/>
        </authorList>
    </citation>
    <scope>NUCLEOTIDE SEQUENCE [LARGE SCALE GENOMIC DNA]</scope>
    <source>
        <strain evidence="5">Hungarian</strain>
    </source>
</reference>
<dbReference type="InterPro" id="IPR027417">
    <property type="entry name" value="P-loop_NTPase"/>
</dbReference>
<keyword evidence="6" id="KW-1185">Reference proteome</keyword>
<dbReference type="Gene3D" id="3.40.50.300">
    <property type="entry name" value="P-loop containing nucleotide triphosphate hydrolases"/>
    <property type="match status" value="1"/>
</dbReference>
<dbReference type="PANTHER" id="PTHR10751">
    <property type="entry name" value="GUANYLATE BINDING PROTEIN"/>
    <property type="match status" value="1"/>
</dbReference>
<dbReference type="Proteomes" id="UP000242450">
    <property type="component" value="Chromosome 20"/>
</dbReference>
<comment type="similarity">
    <text evidence="3">Belongs to the TRAFAC class dynamin-like GTPase superfamily. GB1/RHD3 GTPase family.</text>
</comment>
<comment type="caution">
    <text evidence="5">The sequence shown here is derived from an EMBL/GenBank/DDBJ whole genome shotgun (WGS) entry which is preliminary data.</text>
</comment>
<dbReference type="AlphaFoldDB" id="A0A212CF95"/>
<dbReference type="PROSITE" id="PS51715">
    <property type="entry name" value="G_GB1_RHD3"/>
    <property type="match status" value="1"/>
</dbReference>
<protein>
    <recommendedName>
        <fullName evidence="4">GB1/RHD3-type G domain-containing protein</fullName>
    </recommendedName>
</protein>
<proteinExistence type="inferred from homology"/>
<accession>A0A212CF95</accession>
<evidence type="ECO:0000313" key="5">
    <source>
        <dbReference type="EMBL" id="OWK04630.1"/>
    </source>
</evidence>
<sequence length="211" mass="23674">MYSLGDSKNDLRIFALAVLLSSSFVYNRMTPSTNKPWNSCNPSYVTELTELIRTKSSPSSDEVEDSAKFVSFFPDLIWTVQDFMLELELDGNPISEYEYPENVLKLIPGLGTLVEAYVDAINSGGAPCLENAVITLAECENSSVMQKAADRYSEQMTPRLSLPTDTLQELLEVHAACEREAIAVFLRDSFKDDKQMFQKKLAVMCPRIYPS</sequence>
<feature type="domain" description="GB1/RHD3-type G" evidence="4">
    <location>
        <begin position="1"/>
        <end position="109"/>
    </location>
</feature>
<keyword evidence="2" id="KW-0342">GTP-binding</keyword>
<dbReference type="Pfam" id="PF02841">
    <property type="entry name" value="GBP_C"/>
    <property type="match status" value="1"/>
</dbReference>
<name>A0A212CF95_CEREH</name>
<dbReference type="SUPFAM" id="SSF48340">
    <property type="entry name" value="Interferon-induced guanylate-binding protein 1 (GBP1), C-terminal domain"/>
    <property type="match status" value="1"/>
</dbReference>
<dbReference type="Gene3D" id="1.20.1000.10">
    <property type="entry name" value="Guanylate-binding protein, C-terminal domain"/>
    <property type="match status" value="1"/>
</dbReference>
<dbReference type="GO" id="GO:0005525">
    <property type="term" value="F:GTP binding"/>
    <property type="evidence" value="ECO:0007669"/>
    <property type="project" value="UniProtKB-KW"/>
</dbReference>
<evidence type="ECO:0000259" key="4">
    <source>
        <dbReference type="PROSITE" id="PS51715"/>
    </source>
</evidence>
<dbReference type="OrthoDB" id="8932102at2759"/>
<dbReference type="GO" id="GO:0003924">
    <property type="term" value="F:GTPase activity"/>
    <property type="evidence" value="ECO:0007669"/>
    <property type="project" value="InterPro"/>
</dbReference>
<evidence type="ECO:0000256" key="2">
    <source>
        <dbReference type="ARBA" id="ARBA00023134"/>
    </source>
</evidence>
<dbReference type="InterPro" id="IPR036543">
    <property type="entry name" value="Guanylate-bd_C_sf"/>
</dbReference>
<evidence type="ECO:0000256" key="1">
    <source>
        <dbReference type="ARBA" id="ARBA00022741"/>
    </source>
</evidence>
<evidence type="ECO:0000256" key="3">
    <source>
        <dbReference type="PROSITE-ProRule" id="PRU01052"/>
    </source>
</evidence>
<evidence type="ECO:0000313" key="6">
    <source>
        <dbReference type="Proteomes" id="UP000242450"/>
    </source>
</evidence>
<dbReference type="EMBL" id="MKHE01000020">
    <property type="protein sequence ID" value="OWK04630.1"/>
    <property type="molecule type" value="Genomic_DNA"/>
</dbReference>
<keyword evidence="1" id="KW-0547">Nucleotide-binding</keyword>
<dbReference type="InterPro" id="IPR003191">
    <property type="entry name" value="Guanylate-bd/ATL_C"/>
</dbReference>
<organism evidence="5 6">
    <name type="scientific">Cervus elaphus hippelaphus</name>
    <name type="common">European red deer</name>
    <dbReference type="NCBI Taxonomy" id="46360"/>
    <lineage>
        <taxon>Eukaryota</taxon>
        <taxon>Metazoa</taxon>
        <taxon>Chordata</taxon>
        <taxon>Craniata</taxon>
        <taxon>Vertebrata</taxon>
        <taxon>Euteleostomi</taxon>
        <taxon>Mammalia</taxon>
        <taxon>Eutheria</taxon>
        <taxon>Laurasiatheria</taxon>
        <taxon>Artiodactyla</taxon>
        <taxon>Ruminantia</taxon>
        <taxon>Pecora</taxon>
        <taxon>Cervidae</taxon>
        <taxon>Cervinae</taxon>
        <taxon>Cervus</taxon>
    </lineage>
</organism>
<dbReference type="InterPro" id="IPR030386">
    <property type="entry name" value="G_GB1_RHD3_dom"/>
</dbReference>
<gene>
    <name evidence="5" type="ORF">Celaphus_00002350</name>
</gene>